<dbReference type="Proteomes" id="UP000704176">
    <property type="component" value="Unassembled WGS sequence"/>
</dbReference>
<evidence type="ECO:0000259" key="7">
    <source>
        <dbReference type="PROSITE" id="PS50156"/>
    </source>
</evidence>
<evidence type="ECO:0000256" key="6">
    <source>
        <dbReference type="SAM" id="Phobius"/>
    </source>
</evidence>
<feature type="transmembrane region" description="Helical" evidence="6">
    <location>
        <begin position="454"/>
        <end position="475"/>
    </location>
</feature>
<dbReference type="PANTHER" id="PTHR33406">
    <property type="entry name" value="MEMBRANE PROTEIN MJ1562-RELATED"/>
    <property type="match status" value="1"/>
</dbReference>
<keyword evidence="5 6" id="KW-0472">Membrane</keyword>
<evidence type="ECO:0000256" key="1">
    <source>
        <dbReference type="ARBA" id="ARBA00004651"/>
    </source>
</evidence>
<organism evidence="8 9">
    <name type="scientific">Microvirga puerhi</name>
    <dbReference type="NCBI Taxonomy" id="2876078"/>
    <lineage>
        <taxon>Bacteria</taxon>
        <taxon>Pseudomonadati</taxon>
        <taxon>Pseudomonadota</taxon>
        <taxon>Alphaproteobacteria</taxon>
        <taxon>Hyphomicrobiales</taxon>
        <taxon>Methylobacteriaceae</taxon>
        <taxon>Microvirga</taxon>
    </lineage>
</organism>
<keyword evidence="3 6" id="KW-0812">Transmembrane</keyword>
<feature type="transmembrane region" description="Helical" evidence="6">
    <location>
        <begin position="714"/>
        <end position="734"/>
    </location>
</feature>
<feature type="domain" description="SSD" evidence="7">
    <location>
        <begin position="300"/>
        <end position="426"/>
    </location>
</feature>
<gene>
    <name evidence="8" type="ORF">K9B37_17065</name>
</gene>
<evidence type="ECO:0000313" key="9">
    <source>
        <dbReference type="Proteomes" id="UP000704176"/>
    </source>
</evidence>
<feature type="transmembrane region" description="Helical" evidence="6">
    <location>
        <begin position="803"/>
        <end position="823"/>
    </location>
</feature>
<dbReference type="InterPro" id="IPR004869">
    <property type="entry name" value="MMPL_dom"/>
</dbReference>
<evidence type="ECO:0000256" key="3">
    <source>
        <dbReference type="ARBA" id="ARBA00022692"/>
    </source>
</evidence>
<dbReference type="PANTHER" id="PTHR33406:SF13">
    <property type="entry name" value="MEMBRANE PROTEIN YDFJ"/>
    <property type="match status" value="1"/>
</dbReference>
<feature type="transmembrane region" description="Helical" evidence="6">
    <location>
        <begin position="770"/>
        <end position="791"/>
    </location>
</feature>
<feature type="transmembrane region" description="Helical" evidence="6">
    <location>
        <begin position="328"/>
        <end position="351"/>
    </location>
</feature>
<keyword evidence="2" id="KW-1003">Cell membrane</keyword>
<dbReference type="EMBL" id="JAIRBM010000014">
    <property type="protein sequence ID" value="MBZ6077990.1"/>
    <property type="molecule type" value="Genomic_DNA"/>
</dbReference>
<feature type="transmembrane region" description="Helical" evidence="6">
    <location>
        <begin position="372"/>
        <end position="395"/>
    </location>
</feature>
<feature type="transmembrane region" description="Helical" evidence="6">
    <location>
        <begin position="835"/>
        <end position="855"/>
    </location>
</feature>
<dbReference type="InterPro" id="IPR017841">
    <property type="entry name" value="Hopanoid_biosynth_HpnN"/>
</dbReference>
<keyword evidence="9" id="KW-1185">Reference proteome</keyword>
<evidence type="ECO:0000256" key="5">
    <source>
        <dbReference type="ARBA" id="ARBA00023136"/>
    </source>
</evidence>
<keyword evidence="4 6" id="KW-1133">Transmembrane helix</keyword>
<dbReference type="InterPro" id="IPR000731">
    <property type="entry name" value="SSD"/>
</dbReference>
<evidence type="ECO:0000256" key="4">
    <source>
        <dbReference type="ARBA" id="ARBA00022989"/>
    </source>
</evidence>
<dbReference type="Gene3D" id="1.20.1640.10">
    <property type="entry name" value="Multidrug efflux transporter AcrB transmembrane domain"/>
    <property type="match status" value="2"/>
</dbReference>
<accession>A0ABS7VR40</accession>
<feature type="transmembrane region" description="Helical" evidence="6">
    <location>
        <begin position="275"/>
        <end position="294"/>
    </location>
</feature>
<reference evidence="8 9" key="1">
    <citation type="submission" date="2021-09" db="EMBL/GenBank/DDBJ databases">
        <title>The complete genome sequence of a new microorganism.</title>
        <authorList>
            <person name="Zi Z."/>
        </authorList>
    </citation>
    <scope>NUCLEOTIDE SEQUENCE [LARGE SCALE GENOMIC DNA]</scope>
    <source>
        <strain evidence="8 9">WGZ8</strain>
    </source>
</reference>
<sequence length="865" mass="91932">MLESSIERLVSKCIRRLWLVITVAGTLTLLSLAVASTRFAINTDTAGLFSKDVLWRRNEIAMEAAFPQRVNLIVAVIDGEAPEFADEAAARLTDALTRHGSPVRNIWRPDSSPFLARNGLLLLSMDELTRTTEELISQQGLLGPLAADPSLRGVMQTLSLGLQGVRVGQTTMDELAGPMVALVGVIESILDGKEARLSWQTLLSGKKAAPPELRRFVLIYPELNYNALQPGAEATDLIRSTVTGLGLTPDHGIRVRLTGPVPIADEEFGTLAENVTLNTTLTLATIGLLLYFALRSGRTILAVLTTLFVGLVVTTAVGLLMVGELNLISIAFAVLFVGLGVDFGIQFAMRYRAERHVRDDLPRAVLAAARKVGGSLTLAAVSLLAGFVSFLPTAFRGASELGLIAGVGMIIAYTASLTLLPALLVALRPPGEAEAVETLSLSAVDHWILRHRRLVIAATILVVTAGLPFLISLRFDTNPMNLRSKHVESVATYLDLVRDPATSPNSIDVLAPSLEEARSLSAKMAALPEVSRTVTLASFIPDDQDEKLGIIRDAAFLLDPVLHPTQLAAPPTDTDNIAALTQTAAILLDAAGSRAGASEDTARRLGAALKRVAAASPRERAAAQTAMTTDLVRLFDRLPLLMSAELITQDKLPSDLVADWIAPNGHARIEIFPSSDTNDNTTLSRFANAVLAVAPMATGGPIAIVESGRTVVRAFIEAGLFALGAIFLILVVALRKPVDVALTLGPLVLATIITLETASLIGLSLNFANILALPLMLAVGVAFHIYYIISWRAGVTNMLASSLTRAIFFSALTTGAAFGSLCFSSHPGTASMGQLLALSLFFTLLAAFIVVPAFLGPPRNVELPM</sequence>
<evidence type="ECO:0000256" key="2">
    <source>
        <dbReference type="ARBA" id="ARBA00022475"/>
    </source>
</evidence>
<dbReference type="InterPro" id="IPR050545">
    <property type="entry name" value="Mycobact_MmpL"/>
</dbReference>
<comment type="caution">
    <text evidence="8">The sequence shown here is derived from an EMBL/GenBank/DDBJ whole genome shotgun (WGS) entry which is preliminary data.</text>
</comment>
<dbReference type="Pfam" id="PF03176">
    <property type="entry name" value="MMPL"/>
    <property type="match status" value="1"/>
</dbReference>
<dbReference type="PROSITE" id="PS50156">
    <property type="entry name" value="SSD"/>
    <property type="match status" value="1"/>
</dbReference>
<dbReference type="RefSeq" id="WP_224314746.1">
    <property type="nucleotide sequence ID" value="NZ_JAIRBM010000014.1"/>
</dbReference>
<feature type="transmembrane region" description="Helical" evidence="6">
    <location>
        <begin position="740"/>
        <end position="763"/>
    </location>
</feature>
<dbReference type="SUPFAM" id="SSF82866">
    <property type="entry name" value="Multidrug efflux transporter AcrB transmembrane domain"/>
    <property type="match status" value="2"/>
</dbReference>
<name>A0ABS7VR40_9HYPH</name>
<feature type="transmembrane region" description="Helical" evidence="6">
    <location>
        <begin position="401"/>
        <end position="427"/>
    </location>
</feature>
<proteinExistence type="predicted"/>
<feature type="transmembrane region" description="Helical" evidence="6">
    <location>
        <begin position="301"/>
        <end position="322"/>
    </location>
</feature>
<comment type="subcellular location">
    <subcellularLocation>
        <location evidence="1">Cell membrane</location>
        <topology evidence="1">Multi-pass membrane protein</topology>
    </subcellularLocation>
</comment>
<evidence type="ECO:0000313" key="8">
    <source>
        <dbReference type="EMBL" id="MBZ6077990.1"/>
    </source>
</evidence>
<dbReference type="NCBIfam" id="TIGR03480">
    <property type="entry name" value="HpnN"/>
    <property type="match status" value="1"/>
</dbReference>
<protein>
    <submittedName>
        <fullName evidence="8">MMPL family transporter</fullName>
    </submittedName>
</protein>